<dbReference type="RefSeq" id="WP_089228044.1">
    <property type="nucleotide sequence ID" value="NZ_FZOF01000028.1"/>
</dbReference>
<evidence type="ECO:0000313" key="2">
    <source>
        <dbReference type="EMBL" id="SNT46424.1"/>
    </source>
</evidence>
<reference evidence="2 3" key="1">
    <citation type="submission" date="2017-06" db="EMBL/GenBank/DDBJ databases">
        <authorList>
            <person name="Kim H.J."/>
            <person name="Triplett B.A."/>
        </authorList>
    </citation>
    <scope>NUCLEOTIDE SEQUENCE [LARGE SCALE GENOMIC DNA]</scope>
    <source>
        <strain evidence="2 3">CGMCC 4.1858</strain>
    </source>
</reference>
<organism evidence="2 3">
    <name type="scientific">Actinacidiphila glaucinigra</name>
    <dbReference type="NCBI Taxonomy" id="235986"/>
    <lineage>
        <taxon>Bacteria</taxon>
        <taxon>Bacillati</taxon>
        <taxon>Actinomycetota</taxon>
        <taxon>Actinomycetes</taxon>
        <taxon>Kitasatosporales</taxon>
        <taxon>Streptomycetaceae</taxon>
        <taxon>Actinacidiphila</taxon>
    </lineage>
</organism>
<dbReference type="NCBIfam" id="TIGR03882">
    <property type="entry name" value="cyclo_dehyd_2"/>
    <property type="match status" value="1"/>
</dbReference>
<dbReference type="AlphaFoldDB" id="A0A239MWB7"/>
<dbReference type="PROSITE" id="PS51664">
    <property type="entry name" value="YCAO"/>
    <property type="match status" value="1"/>
</dbReference>
<dbReference type="GO" id="GO:0008641">
    <property type="term" value="F:ubiquitin-like modifier activating enzyme activity"/>
    <property type="evidence" value="ECO:0007669"/>
    <property type="project" value="InterPro"/>
</dbReference>
<protein>
    <submittedName>
        <fullName evidence="2">Bacteriocin biosynthesis cyclodehydratase domain-containing protein</fullName>
    </submittedName>
</protein>
<dbReference type="Gene3D" id="3.40.50.720">
    <property type="entry name" value="NAD(P)-binding Rossmann-like Domain"/>
    <property type="match status" value="1"/>
</dbReference>
<dbReference type="EMBL" id="FZOF01000028">
    <property type="protein sequence ID" value="SNT46424.1"/>
    <property type="molecule type" value="Genomic_DNA"/>
</dbReference>
<dbReference type="Proteomes" id="UP000198280">
    <property type="component" value="Unassembled WGS sequence"/>
</dbReference>
<keyword evidence="3" id="KW-1185">Reference proteome</keyword>
<name>A0A239MWB7_9ACTN</name>
<dbReference type="OrthoDB" id="3247510at2"/>
<dbReference type="Pfam" id="PF02624">
    <property type="entry name" value="YcaO"/>
    <property type="match status" value="1"/>
</dbReference>
<dbReference type="SUPFAM" id="SSF69572">
    <property type="entry name" value="Activating enzymes of the ubiquitin-like proteins"/>
    <property type="match status" value="1"/>
</dbReference>
<feature type="domain" description="YcaO" evidence="1">
    <location>
        <begin position="441"/>
        <end position="756"/>
    </location>
</feature>
<gene>
    <name evidence="2" type="ORF">SAMN05216252_12817</name>
</gene>
<dbReference type="InterPro" id="IPR035985">
    <property type="entry name" value="Ubiquitin-activating_enz"/>
</dbReference>
<accession>A0A239MWB7</accession>
<proteinExistence type="predicted"/>
<evidence type="ECO:0000259" key="1">
    <source>
        <dbReference type="PROSITE" id="PS51664"/>
    </source>
</evidence>
<dbReference type="InterPro" id="IPR022291">
    <property type="entry name" value="Bacteriocin_synth_cyclodeHase"/>
</dbReference>
<dbReference type="InterPro" id="IPR003776">
    <property type="entry name" value="YcaO-like_dom"/>
</dbReference>
<evidence type="ECO:0000313" key="3">
    <source>
        <dbReference type="Proteomes" id="UP000198280"/>
    </source>
</evidence>
<sequence>MTAAYEEVAHSYPRIRRDVLFTETPDGVVFHNAHGGFNLRGRSAYRFATLVVPHLNGTNQVEQICAGLGEHQRAMVGELVGALYGRNFARDVVPGSDGLDELAPEVAERFAAQVDYIDHYVGEAGGRFRRFRDTRVAVLGDDPVARWCALSLVRNGCAALALPAATGPGTDPFAEALREVAGLEDDGCPVEVVRWDVTGDDGWDGLAGYDVVLTTGAPGAALRLLEAGIPEGVRLLPAWTFGDQAVVGPVMTAGTTGCWSCAALRLGANGEPGAAADLWSAVRLDGPGQAEQGRISGPPAAMLGNLLAYEVFRLVTGVLAPETEGRLVLQDLDSLDVVTEPLLPHPRCPHCREDEAPAAETALTAADLTDGPDLPESGSREVTPEADADEALAALDARSVLTHTRAGVFGAFADDAWEQTPLKAGTVRLAVGHGGPREITAFDVHHVAGARLRALYRAAEVYAEHVVPQRGVVAGAALEAAREKWPLLAPAALDIASGTGADADSVRAWIPAVSLGEARTALVPAAAVRTFGGHNHDRLFVATSAGSAAGPSPSRAAARALYSAVAFHTLTAALRSRCPVAATAAEWAADDPEVLFLRRSAVNLGLQAELLELGGPEGLAPVMFARALDPGTGHALWAVDAARTPRAAAVGALRDLLGQVQLGRDDAPSGPLDTGDPLLGDLDPMTVAVTDAVTDAVTVTGEAGSGTPAAGGADVLRRVRERGLDALVVATGSADLRSAGVHVARVLLTHGAVDAL</sequence>